<reference evidence="1 2" key="1">
    <citation type="submission" date="2016-06" db="EMBL/GenBank/DDBJ databases">
        <authorList>
            <person name="Kjaerup R.B."/>
            <person name="Dalgaard T.S."/>
            <person name="Juul-Madsen H.R."/>
        </authorList>
    </citation>
    <scope>NUCLEOTIDE SEQUENCE [LARGE SCALE GENOMIC DNA]</scope>
    <source>
        <strain evidence="1 2">DSM 43904</strain>
    </source>
</reference>
<evidence type="ECO:0008006" key="3">
    <source>
        <dbReference type="Google" id="ProtNLM"/>
    </source>
</evidence>
<keyword evidence="2" id="KW-1185">Reference proteome</keyword>
<proteinExistence type="predicted"/>
<dbReference type="Proteomes" id="UP000198217">
    <property type="component" value="Chromosome I"/>
</dbReference>
<evidence type="ECO:0000313" key="2">
    <source>
        <dbReference type="Proteomes" id="UP000198217"/>
    </source>
</evidence>
<name>A0A1C5HPU3_9ACTN</name>
<gene>
    <name evidence="1" type="ORF">GA0070609_2002</name>
</gene>
<protein>
    <recommendedName>
        <fullName evidence="3">DUF4926 domain-containing protein</fullName>
    </recommendedName>
</protein>
<accession>A0A1C5HPU3</accession>
<sequence>MDLYDVVELTTDLPEERLAAGSIGTIVHVFERPELAYEVEFVDDDGRTLAAVALTPDKIRPSR</sequence>
<dbReference type="RefSeq" id="WP_197700251.1">
    <property type="nucleotide sequence ID" value="NZ_LT607750.1"/>
</dbReference>
<organism evidence="1 2">
    <name type="scientific">Micromonospora echinaurantiaca</name>
    <dbReference type="NCBI Taxonomy" id="47857"/>
    <lineage>
        <taxon>Bacteria</taxon>
        <taxon>Bacillati</taxon>
        <taxon>Actinomycetota</taxon>
        <taxon>Actinomycetes</taxon>
        <taxon>Micromonosporales</taxon>
        <taxon>Micromonosporaceae</taxon>
        <taxon>Micromonospora</taxon>
    </lineage>
</organism>
<evidence type="ECO:0000313" key="1">
    <source>
        <dbReference type="EMBL" id="SCG47968.1"/>
    </source>
</evidence>
<dbReference type="EMBL" id="LT607750">
    <property type="protein sequence ID" value="SCG47968.1"/>
    <property type="molecule type" value="Genomic_DNA"/>
</dbReference>
<dbReference type="InterPro" id="IPR032568">
    <property type="entry name" value="DUF4926"/>
</dbReference>
<dbReference type="AlphaFoldDB" id="A0A1C5HPU3"/>
<dbReference type="Pfam" id="PF16277">
    <property type="entry name" value="DUF4926"/>
    <property type="match status" value="1"/>
</dbReference>